<evidence type="ECO:0000313" key="2">
    <source>
        <dbReference type="WBParaSite" id="Hba_08837"/>
    </source>
</evidence>
<dbReference type="Proteomes" id="UP000095283">
    <property type="component" value="Unplaced"/>
</dbReference>
<dbReference type="AlphaFoldDB" id="A0A1I7WUG8"/>
<name>A0A1I7WUG8_HETBA</name>
<proteinExistence type="predicted"/>
<protein>
    <submittedName>
        <fullName evidence="2">Uncharacterized protein</fullName>
    </submittedName>
</protein>
<reference evidence="2" key="1">
    <citation type="submission" date="2016-11" db="UniProtKB">
        <authorList>
            <consortium name="WormBaseParasite"/>
        </authorList>
    </citation>
    <scope>IDENTIFICATION</scope>
</reference>
<organism evidence="1 2">
    <name type="scientific">Heterorhabditis bacteriophora</name>
    <name type="common">Entomopathogenic nematode worm</name>
    <dbReference type="NCBI Taxonomy" id="37862"/>
    <lineage>
        <taxon>Eukaryota</taxon>
        <taxon>Metazoa</taxon>
        <taxon>Ecdysozoa</taxon>
        <taxon>Nematoda</taxon>
        <taxon>Chromadorea</taxon>
        <taxon>Rhabditida</taxon>
        <taxon>Rhabditina</taxon>
        <taxon>Rhabditomorpha</taxon>
        <taxon>Strongyloidea</taxon>
        <taxon>Heterorhabditidae</taxon>
        <taxon>Heterorhabditis</taxon>
    </lineage>
</organism>
<dbReference type="WBParaSite" id="Hba_08837">
    <property type="protein sequence ID" value="Hba_08837"/>
    <property type="gene ID" value="Hba_08837"/>
</dbReference>
<accession>A0A1I7WUG8</accession>
<keyword evidence="1" id="KW-1185">Reference proteome</keyword>
<evidence type="ECO:0000313" key="1">
    <source>
        <dbReference type="Proteomes" id="UP000095283"/>
    </source>
</evidence>
<sequence length="122" mass="14264">MIVSNQLLLEQRCCVRRCSLQVLFSKLYVDIFKNLAGYQQNKTLLGFFCYLIGMASWCRSYEVGKAVRDRFLHILSVKSAKRYARKRGFRLFLNEIAVDRSIGTFRCTWTVGLEDSEESKFI</sequence>